<evidence type="ECO:0000313" key="3">
    <source>
        <dbReference type="Proteomes" id="UP001530293"/>
    </source>
</evidence>
<protein>
    <recommendedName>
        <fullName evidence="4">BolA-like protein</fullName>
    </recommendedName>
</protein>
<dbReference type="Gene3D" id="3.30.300.90">
    <property type="entry name" value="BolA-like"/>
    <property type="match status" value="1"/>
</dbReference>
<organism evidence="2 3">
    <name type="scientific">Discostella pseudostelligera</name>
    <dbReference type="NCBI Taxonomy" id="259834"/>
    <lineage>
        <taxon>Eukaryota</taxon>
        <taxon>Sar</taxon>
        <taxon>Stramenopiles</taxon>
        <taxon>Ochrophyta</taxon>
        <taxon>Bacillariophyta</taxon>
        <taxon>Coscinodiscophyceae</taxon>
        <taxon>Thalassiosirophycidae</taxon>
        <taxon>Stephanodiscales</taxon>
        <taxon>Stephanodiscaceae</taxon>
        <taxon>Discostella</taxon>
    </lineage>
</organism>
<sequence length="90" mass="10491">MSLADRVKVEVQKQYPNAIVCNITDHSDGCGAKLELTVVSPNFENVPLLKRHREIQNNLKEHGLFEEIHALQINAWTKEQWEKKQQQQQK</sequence>
<dbReference type="AlphaFoldDB" id="A0ABD3M406"/>
<dbReference type="PANTHER" id="PTHR12735:SF27">
    <property type="entry name" value="BOLA-LIKE PROTEIN 2"/>
    <property type="match status" value="1"/>
</dbReference>
<dbReference type="SUPFAM" id="SSF82657">
    <property type="entry name" value="BolA-like"/>
    <property type="match status" value="1"/>
</dbReference>
<dbReference type="PIRSF" id="PIRSF003113">
    <property type="entry name" value="BolA"/>
    <property type="match status" value="1"/>
</dbReference>
<dbReference type="InterPro" id="IPR002634">
    <property type="entry name" value="BolA"/>
</dbReference>
<dbReference type="InterPro" id="IPR045115">
    <property type="entry name" value="BOL2"/>
</dbReference>
<evidence type="ECO:0000256" key="1">
    <source>
        <dbReference type="RuleBase" id="RU003860"/>
    </source>
</evidence>
<dbReference type="PANTHER" id="PTHR12735">
    <property type="entry name" value="BOLA-LIKE PROTEIN-RELATED"/>
    <property type="match status" value="1"/>
</dbReference>
<comment type="caution">
    <text evidence="2">The sequence shown here is derived from an EMBL/GenBank/DDBJ whole genome shotgun (WGS) entry which is preliminary data.</text>
</comment>
<gene>
    <name evidence="2" type="ORF">ACHAWU_002680</name>
</gene>
<dbReference type="InterPro" id="IPR036065">
    <property type="entry name" value="BolA-like_sf"/>
</dbReference>
<comment type="similarity">
    <text evidence="1">Belongs to the BolA/IbaG family.</text>
</comment>
<dbReference type="Proteomes" id="UP001530293">
    <property type="component" value="Unassembled WGS sequence"/>
</dbReference>
<reference evidence="2 3" key="1">
    <citation type="submission" date="2024-10" db="EMBL/GenBank/DDBJ databases">
        <title>Updated reference genomes for cyclostephanoid diatoms.</title>
        <authorList>
            <person name="Roberts W.R."/>
            <person name="Alverson A.J."/>
        </authorList>
    </citation>
    <scope>NUCLEOTIDE SEQUENCE [LARGE SCALE GENOMIC DNA]</scope>
    <source>
        <strain evidence="2 3">AJA232-27</strain>
    </source>
</reference>
<keyword evidence="3" id="KW-1185">Reference proteome</keyword>
<proteinExistence type="inferred from homology"/>
<evidence type="ECO:0008006" key="4">
    <source>
        <dbReference type="Google" id="ProtNLM"/>
    </source>
</evidence>
<dbReference type="EMBL" id="JALLBG020000225">
    <property type="protein sequence ID" value="KAL3758746.1"/>
    <property type="molecule type" value="Genomic_DNA"/>
</dbReference>
<dbReference type="Pfam" id="PF01722">
    <property type="entry name" value="BolA"/>
    <property type="match status" value="1"/>
</dbReference>
<evidence type="ECO:0000313" key="2">
    <source>
        <dbReference type="EMBL" id="KAL3758746.1"/>
    </source>
</evidence>
<accession>A0ABD3M406</accession>
<name>A0ABD3M406_9STRA</name>